<evidence type="ECO:0000256" key="2">
    <source>
        <dbReference type="ARBA" id="ARBA00007274"/>
    </source>
</evidence>
<protein>
    <recommendedName>
        <fullName evidence="4 11">Serine acetyltransferase</fullName>
        <ecNumber evidence="3 11">2.3.1.30</ecNumber>
    </recommendedName>
</protein>
<keyword evidence="6 11" id="KW-0808">Transferase</keyword>
<dbReference type="Pfam" id="PF00132">
    <property type="entry name" value="Hexapep"/>
    <property type="match status" value="1"/>
</dbReference>
<evidence type="ECO:0000256" key="8">
    <source>
        <dbReference type="ARBA" id="ARBA00023192"/>
    </source>
</evidence>
<dbReference type="FunFam" id="2.160.10.10:FF:000007">
    <property type="entry name" value="Serine acetyltransferase"/>
    <property type="match status" value="1"/>
</dbReference>
<dbReference type="Proteomes" id="UP001171751">
    <property type="component" value="Unassembled WGS sequence"/>
</dbReference>
<dbReference type="CDD" id="cd03354">
    <property type="entry name" value="LbH_SAT"/>
    <property type="match status" value="1"/>
</dbReference>
<evidence type="ECO:0000256" key="3">
    <source>
        <dbReference type="ARBA" id="ARBA00013266"/>
    </source>
</evidence>
<evidence type="ECO:0000256" key="11">
    <source>
        <dbReference type="PIRNR" id="PIRNR000441"/>
    </source>
</evidence>
<comment type="pathway">
    <text evidence="1">Amino-acid biosynthesis; L-cysteine biosynthesis; L-cysteine from L-serine: step 1/2.</text>
</comment>
<reference evidence="12" key="1">
    <citation type="submission" date="2023-07" db="EMBL/GenBank/DDBJ databases">
        <title>Between Cages and Wild: Unraveling the Impact of Captivity on Animal Microbiomes and Antimicrobial Resistance.</title>
        <authorList>
            <person name="Schmartz G.P."/>
            <person name="Rehner J."/>
            <person name="Schuff M.J."/>
            <person name="Becker S.L."/>
            <person name="Kravczyk M."/>
            <person name="Gurevich A."/>
            <person name="Francke R."/>
            <person name="Mueller R."/>
            <person name="Keller V."/>
            <person name="Keller A."/>
        </authorList>
    </citation>
    <scope>NUCLEOTIDE SEQUENCE</scope>
    <source>
        <strain evidence="12">S39M_St_73</strain>
    </source>
</reference>
<dbReference type="GO" id="GO:0009001">
    <property type="term" value="F:serine O-acetyltransferase activity"/>
    <property type="evidence" value="ECO:0007669"/>
    <property type="project" value="UniProtKB-EC"/>
</dbReference>
<keyword evidence="13" id="KW-1185">Reference proteome</keyword>
<proteinExistence type="inferred from homology"/>
<comment type="similarity">
    <text evidence="2 11">Belongs to the transferase hexapeptide repeat family.</text>
</comment>
<keyword evidence="7" id="KW-0677">Repeat</keyword>
<keyword evidence="5" id="KW-0028">Amino-acid biosynthesis</keyword>
<evidence type="ECO:0000256" key="10">
    <source>
        <dbReference type="ARBA" id="ARBA00049486"/>
    </source>
</evidence>
<evidence type="ECO:0000256" key="7">
    <source>
        <dbReference type="ARBA" id="ARBA00022737"/>
    </source>
</evidence>
<dbReference type="PANTHER" id="PTHR42811">
    <property type="entry name" value="SERINE ACETYLTRANSFERASE"/>
    <property type="match status" value="1"/>
</dbReference>
<evidence type="ECO:0000256" key="1">
    <source>
        <dbReference type="ARBA" id="ARBA00004876"/>
    </source>
</evidence>
<name>A0AA43UDA3_9LACT</name>
<dbReference type="InterPro" id="IPR018357">
    <property type="entry name" value="Hexapep_transf_CS"/>
</dbReference>
<sequence>MEKHEGYWNELAEYIVSIDPAVRSVKEALLLPGIIAQKYHNEARKRYLAKDYFEARKLTLEARQLTGIEIDPGAQIGRFVYLDHGFGTVIGETAIVGDYCTIYQGVTLGSIELDQDKRRHPVVKDHALIGAGSKVMGTITIGEHAKVGANAVVLTDVPDNTTAVGVPARIIDKSKQIKNFDDFMER</sequence>
<dbReference type="GO" id="GO:0005737">
    <property type="term" value="C:cytoplasm"/>
    <property type="evidence" value="ECO:0007669"/>
    <property type="project" value="InterPro"/>
</dbReference>
<dbReference type="InterPro" id="IPR005881">
    <property type="entry name" value="Ser_O-AcTrfase"/>
</dbReference>
<dbReference type="InterPro" id="IPR011004">
    <property type="entry name" value="Trimer_LpxA-like_sf"/>
</dbReference>
<dbReference type="SUPFAM" id="SSF51161">
    <property type="entry name" value="Trimeric LpxA-like enzymes"/>
    <property type="match status" value="1"/>
</dbReference>
<comment type="caution">
    <text evidence="12">The sequence shown here is derived from an EMBL/GenBank/DDBJ whole genome shotgun (WGS) entry which is preliminary data.</text>
</comment>
<evidence type="ECO:0000256" key="4">
    <source>
        <dbReference type="ARBA" id="ARBA00018522"/>
    </source>
</evidence>
<dbReference type="GO" id="GO:0006535">
    <property type="term" value="P:cysteine biosynthetic process from serine"/>
    <property type="evidence" value="ECO:0007669"/>
    <property type="project" value="InterPro"/>
</dbReference>
<dbReference type="EC" id="2.3.1.30" evidence="3 11"/>
<dbReference type="AlphaFoldDB" id="A0AA43UDA3"/>
<organism evidence="12 13">
    <name type="scientific">Atopococcus tabaci</name>
    <dbReference type="NCBI Taxonomy" id="269774"/>
    <lineage>
        <taxon>Bacteria</taxon>
        <taxon>Bacillati</taxon>
        <taxon>Bacillota</taxon>
        <taxon>Bacilli</taxon>
        <taxon>Lactobacillales</taxon>
        <taxon>Carnobacteriaceae</taxon>
        <taxon>Atopococcus</taxon>
    </lineage>
</organism>
<evidence type="ECO:0000256" key="9">
    <source>
        <dbReference type="ARBA" id="ARBA00023315"/>
    </source>
</evidence>
<comment type="catalytic activity">
    <reaction evidence="10 11">
        <text>L-serine + acetyl-CoA = O-acetyl-L-serine + CoA</text>
        <dbReference type="Rhea" id="RHEA:24560"/>
        <dbReference type="ChEBI" id="CHEBI:33384"/>
        <dbReference type="ChEBI" id="CHEBI:57287"/>
        <dbReference type="ChEBI" id="CHEBI:57288"/>
        <dbReference type="ChEBI" id="CHEBI:58340"/>
        <dbReference type="EC" id="2.3.1.30"/>
    </reaction>
</comment>
<dbReference type="PIRSF" id="PIRSF000441">
    <property type="entry name" value="CysE"/>
    <property type="match status" value="1"/>
</dbReference>
<gene>
    <name evidence="12" type="primary">epsC</name>
    <name evidence="12" type="ORF">Q4F26_06005</name>
</gene>
<keyword evidence="8" id="KW-0198">Cysteine biosynthesis</keyword>
<accession>A0AA43UDA3</accession>
<dbReference type="EMBL" id="JAUNQW010000031">
    <property type="protein sequence ID" value="MDO5457885.1"/>
    <property type="molecule type" value="Genomic_DNA"/>
</dbReference>
<dbReference type="NCBIfam" id="NF041874">
    <property type="entry name" value="EPS_EpsC"/>
    <property type="match status" value="1"/>
</dbReference>
<dbReference type="InterPro" id="IPR001451">
    <property type="entry name" value="Hexapep"/>
</dbReference>
<dbReference type="InterPro" id="IPR053376">
    <property type="entry name" value="Serine_acetyltransferase"/>
</dbReference>
<evidence type="ECO:0000313" key="12">
    <source>
        <dbReference type="EMBL" id="MDO5457885.1"/>
    </source>
</evidence>
<evidence type="ECO:0000256" key="6">
    <source>
        <dbReference type="ARBA" id="ARBA00022679"/>
    </source>
</evidence>
<keyword evidence="9 11" id="KW-0012">Acyltransferase</keyword>
<evidence type="ECO:0000313" key="13">
    <source>
        <dbReference type="Proteomes" id="UP001171751"/>
    </source>
</evidence>
<dbReference type="InterPro" id="IPR045304">
    <property type="entry name" value="LbH_SAT"/>
</dbReference>
<dbReference type="Gene3D" id="2.160.10.10">
    <property type="entry name" value="Hexapeptide repeat proteins"/>
    <property type="match status" value="1"/>
</dbReference>
<evidence type="ECO:0000256" key="5">
    <source>
        <dbReference type="ARBA" id="ARBA00022605"/>
    </source>
</evidence>
<dbReference type="PROSITE" id="PS00101">
    <property type="entry name" value="HEXAPEP_TRANSFERASES"/>
    <property type="match status" value="1"/>
</dbReference>